<comment type="caution">
    <text evidence="4">The sequence shown here is derived from an EMBL/GenBank/DDBJ whole genome shotgun (WGS) entry which is preliminary data.</text>
</comment>
<dbReference type="SMART" id="SM00530">
    <property type="entry name" value="HTH_XRE"/>
    <property type="match status" value="1"/>
</dbReference>
<proteinExistence type="inferred from homology"/>
<dbReference type="InterPro" id="IPR018691">
    <property type="entry name" value="DUF2188"/>
</dbReference>
<dbReference type="Gene3D" id="1.10.10.2910">
    <property type="match status" value="1"/>
</dbReference>
<feature type="compositionally biased region" description="Polar residues" evidence="2">
    <location>
        <begin position="387"/>
        <end position="401"/>
    </location>
</feature>
<dbReference type="InterPro" id="IPR001387">
    <property type="entry name" value="Cro/C1-type_HTH"/>
</dbReference>
<feature type="compositionally biased region" description="Basic and acidic residues" evidence="2">
    <location>
        <begin position="452"/>
        <end position="479"/>
    </location>
</feature>
<dbReference type="Proteomes" id="UP001149140">
    <property type="component" value="Unassembled WGS sequence"/>
</dbReference>
<dbReference type="EMBL" id="JAPDOD010000023">
    <property type="protein sequence ID" value="MDA0163148.1"/>
    <property type="molecule type" value="Genomic_DNA"/>
</dbReference>
<name>A0A9X3N1C8_9ACTN</name>
<dbReference type="Pfam" id="PF09954">
    <property type="entry name" value="DUF2188"/>
    <property type="match status" value="1"/>
</dbReference>
<dbReference type="PANTHER" id="PTHR43236:SF1">
    <property type="entry name" value="BLL7220 PROTEIN"/>
    <property type="match status" value="1"/>
</dbReference>
<dbReference type="Gene3D" id="1.10.260.40">
    <property type="entry name" value="lambda repressor-like DNA-binding domains"/>
    <property type="match status" value="1"/>
</dbReference>
<evidence type="ECO:0000256" key="2">
    <source>
        <dbReference type="SAM" id="MobiDB-lite"/>
    </source>
</evidence>
<dbReference type="PANTHER" id="PTHR43236">
    <property type="entry name" value="ANTITOXIN HIGA1"/>
    <property type="match status" value="1"/>
</dbReference>
<dbReference type="PROSITE" id="PS50943">
    <property type="entry name" value="HTH_CROC1"/>
    <property type="match status" value="1"/>
</dbReference>
<feature type="compositionally biased region" description="Basic and acidic residues" evidence="2">
    <location>
        <begin position="408"/>
        <end position="420"/>
    </location>
</feature>
<feature type="domain" description="HTH cro/C1-type" evidence="3">
    <location>
        <begin position="18"/>
        <end position="72"/>
    </location>
</feature>
<dbReference type="InterPro" id="IPR010359">
    <property type="entry name" value="IrrE_HExxH"/>
</dbReference>
<gene>
    <name evidence="4" type="ORF">OM076_22935</name>
</gene>
<dbReference type="InterPro" id="IPR010982">
    <property type="entry name" value="Lambda_DNA-bd_dom_sf"/>
</dbReference>
<evidence type="ECO:0000313" key="4">
    <source>
        <dbReference type="EMBL" id="MDA0163148.1"/>
    </source>
</evidence>
<organism evidence="4 5">
    <name type="scientific">Solirubrobacter ginsenosidimutans</name>
    <dbReference type="NCBI Taxonomy" id="490573"/>
    <lineage>
        <taxon>Bacteria</taxon>
        <taxon>Bacillati</taxon>
        <taxon>Actinomycetota</taxon>
        <taxon>Thermoleophilia</taxon>
        <taxon>Solirubrobacterales</taxon>
        <taxon>Solirubrobacteraceae</taxon>
        <taxon>Solirubrobacter</taxon>
    </lineage>
</organism>
<dbReference type="Pfam" id="PF13560">
    <property type="entry name" value="HTH_31"/>
    <property type="match status" value="1"/>
</dbReference>
<reference evidence="4" key="1">
    <citation type="submission" date="2022-10" db="EMBL/GenBank/DDBJ databases">
        <title>The WGS of Solirubrobacter ginsenosidimutans DSM 21036.</title>
        <authorList>
            <person name="Jiang Z."/>
        </authorList>
    </citation>
    <scope>NUCLEOTIDE SEQUENCE</scope>
    <source>
        <strain evidence="4">DSM 21036</strain>
    </source>
</reference>
<dbReference type="AlphaFoldDB" id="A0A9X3N1C8"/>
<sequence length="479" mass="52829">MSGSASREAAALFDPSRLRLARELCGLRKVELARLAEVTPAAITQYEGGQNRPSPATLARLALALGQPASFFVQDGRPQMQPDAAAAFFRSLRATPQLERQRAVAWAELTWELVAVLERRVRFPKLDLPDDLHLGEHADPDAIEAAADAVRSRWAIPPGPIAHVVRLIEAHGGVIARLPGGDDRLSAFSQWIAGRPIVMLSPDRDDRARLRFDSAHELGHLVLHADPEPGNRTLERQADAFAGALLMPRDEILEELPKRWDFRTFAALKRRWGVSLAALLYRARELGRLTENSYRWAVTTLSRQYGRRKEPIHLGPVEQPKLLSRAAELAFGPHYHHALAAELHLSLETIERLVDDTGPPKPALTAEALLAEEQDNPRRPRAVAPTMPSSGSEGASPVSNPNRRHVTKRPDGQWQDKPEGATRAASVHPTQAAAEAAAKQVARNQPGGAEVVTHRPDGRIRDSDTINRRDPNPPRDTKH</sequence>
<keyword evidence="5" id="KW-1185">Reference proteome</keyword>
<accession>A0A9X3N1C8</accession>
<comment type="similarity">
    <text evidence="1">Belongs to the short-chain fatty acyl-CoA assimilation regulator (ScfR) family.</text>
</comment>
<dbReference type="SUPFAM" id="SSF47413">
    <property type="entry name" value="lambda repressor-like DNA-binding domains"/>
    <property type="match status" value="1"/>
</dbReference>
<evidence type="ECO:0000259" key="3">
    <source>
        <dbReference type="PROSITE" id="PS50943"/>
    </source>
</evidence>
<dbReference type="Pfam" id="PF06114">
    <property type="entry name" value="Peptidase_M78"/>
    <property type="match status" value="1"/>
</dbReference>
<dbReference type="InterPro" id="IPR052345">
    <property type="entry name" value="Rad_response_metalloprotease"/>
</dbReference>
<dbReference type="CDD" id="cd00093">
    <property type="entry name" value="HTH_XRE"/>
    <property type="match status" value="1"/>
</dbReference>
<feature type="region of interest" description="Disordered" evidence="2">
    <location>
        <begin position="370"/>
        <end position="479"/>
    </location>
</feature>
<evidence type="ECO:0000256" key="1">
    <source>
        <dbReference type="ARBA" id="ARBA00007227"/>
    </source>
</evidence>
<dbReference type="GO" id="GO:0003677">
    <property type="term" value="F:DNA binding"/>
    <property type="evidence" value="ECO:0007669"/>
    <property type="project" value="InterPro"/>
</dbReference>
<evidence type="ECO:0000313" key="5">
    <source>
        <dbReference type="Proteomes" id="UP001149140"/>
    </source>
</evidence>
<protein>
    <submittedName>
        <fullName evidence="4">ImmA/IrrE family metallo-endopeptidase</fullName>
    </submittedName>
</protein>